<dbReference type="SUPFAM" id="SSF56112">
    <property type="entry name" value="Protein kinase-like (PK-like)"/>
    <property type="match status" value="1"/>
</dbReference>
<keyword evidence="6" id="KW-0418">Kinase</keyword>
<proteinExistence type="inferred from homology"/>
<organism evidence="14 15">
    <name type="scientific">Euplotes crassus</name>
    <dbReference type="NCBI Taxonomy" id="5936"/>
    <lineage>
        <taxon>Eukaryota</taxon>
        <taxon>Sar</taxon>
        <taxon>Alveolata</taxon>
        <taxon>Ciliophora</taxon>
        <taxon>Intramacronucleata</taxon>
        <taxon>Spirotrichea</taxon>
        <taxon>Hypotrichia</taxon>
        <taxon>Euplotida</taxon>
        <taxon>Euplotidae</taxon>
        <taxon>Moneuplotes</taxon>
    </lineage>
</organism>
<feature type="coiled-coil region" evidence="11">
    <location>
        <begin position="702"/>
        <end position="758"/>
    </location>
</feature>
<evidence type="ECO:0000256" key="2">
    <source>
        <dbReference type="ARBA" id="ARBA00012513"/>
    </source>
</evidence>
<comment type="catalytic activity">
    <reaction evidence="9">
        <text>L-seryl-[protein] + ATP = O-phospho-L-seryl-[protein] + ADP + H(+)</text>
        <dbReference type="Rhea" id="RHEA:17989"/>
        <dbReference type="Rhea" id="RHEA-COMP:9863"/>
        <dbReference type="Rhea" id="RHEA-COMP:11604"/>
        <dbReference type="ChEBI" id="CHEBI:15378"/>
        <dbReference type="ChEBI" id="CHEBI:29999"/>
        <dbReference type="ChEBI" id="CHEBI:30616"/>
        <dbReference type="ChEBI" id="CHEBI:83421"/>
        <dbReference type="ChEBI" id="CHEBI:456216"/>
        <dbReference type="EC" id="2.7.11.1"/>
    </reaction>
</comment>
<comment type="similarity">
    <text evidence="1">Belongs to the protein kinase superfamily. NEK Ser/Thr protein kinase family. NIMA subfamily.</text>
</comment>
<keyword evidence="7 10" id="KW-0067">ATP-binding</keyword>
<dbReference type="EMBL" id="CAMPGE010027839">
    <property type="protein sequence ID" value="CAI2385429.1"/>
    <property type="molecule type" value="Genomic_DNA"/>
</dbReference>
<dbReference type="Pfam" id="PF00069">
    <property type="entry name" value="Pkinase"/>
    <property type="match status" value="1"/>
</dbReference>
<dbReference type="PROSITE" id="PS00107">
    <property type="entry name" value="PROTEIN_KINASE_ATP"/>
    <property type="match status" value="1"/>
</dbReference>
<sequence>MEKRTKYSLKDFNKHKKIGEGAFGQVYLVDSKRDGQTYVLKQVKTSKMTAQKIEEAQMETKIHKTLDNPYIVKYITHFMEDKMINIVLEYCDGGDLAKHIKAQNKKHLNEKDIWKFFIQACLGLQYLHTRKILHRDIKTMNLFLMKDGAVKIGDLGVAKSLQKVNFAHTMVGTPYYLSPELIEEKAYDHKSDIWSLGCVLYELCALDYPFRGTTQATLLMKIIKGKYDPIPVKYSKDLSELISKCLRKDTRKRLSIHQILEEDSVKRKARELNITIPNKEDILKRFDTQRNEVINKIIVEKSDHDLGLIGSAPKKKTKKGLKTKSGTSKNPISDQKLKKSEYLKALEEKKEELEDLLMKQSSTKLNYRDSLSSVEDPQIVKGKSQDINKTKTATSKSMKKGNATTKGIHSASPMKSRKSIKQKTIKMKKKEVKDVENLPDLPNNEDDGYNEKEEVKSASQLLAEMKASKAGKRNSLLYPEEAKKAKLEERKKATLKKESKSTAVTTKARAGQQKISDADFDDLLTGKSSKTKKNDDDELEAMLFNKPSQEESKSGFSSYVQDSKKDEPEEENEDPSDEEAEEDEEGKDFDDDDDLFNDRFSDDDMITAYNFTDTDFDVNNRIGFDMNVDTEFNRSLESIPEDDEETEEEKQRKKLEMEIKAHETRIKEAETEQKQKWNHILQYCNHDKKKADDCYQYASKKESEQDEELEDLSSEIQNYVEKAGVEHYENMAFELFCYIIKETDIKDLKDDLEAVKERLELI</sequence>
<dbReference type="Gene3D" id="3.30.200.20">
    <property type="entry name" value="Phosphorylase Kinase, domain 1"/>
    <property type="match status" value="1"/>
</dbReference>
<keyword evidence="15" id="KW-1185">Reference proteome</keyword>
<dbReference type="PANTHER" id="PTHR44899">
    <property type="entry name" value="CAMK FAMILY PROTEIN KINASE"/>
    <property type="match status" value="1"/>
</dbReference>
<dbReference type="InterPro" id="IPR011009">
    <property type="entry name" value="Kinase-like_dom_sf"/>
</dbReference>
<feature type="region of interest" description="Disordered" evidence="12">
    <location>
        <begin position="309"/>
        <end position="335"/>
    </location>
</feature>
<feature type="binding site" evidence="10">
    <location>
        <position position="41"/>
    </location>
    <ligand>
        <name>ATP</name>
        <dbReference type="ChEBI" id="CHEBI:30616"/>
    </ligand>
</feature>
<evidence type="ECO:0000256" key="8">
    <source>
        <dbReference type="ARBA" id="ARBA00047899"/>
    </source>
</evidence>
<dbReference type="PROSITE" id="PS50011">
    <property type="entry name" value="PROTEIN_KINASE_DOM"/>
    <property type="match status" value="1"/>
</dbReference>
<evidence type="ECO:0000313" key="15">
    <source>
        <dbReference type="Proteomes" id="UP001295684"/>
    </source>
</evidence>
<feature type="region of interest" description="Disordered" evidence="12">
    <location>
        <begin position="364"/>
        <end position="600"/>
    </location>
</feature>
<evidence type="ECO:0000256" key="9">
    <source>
        <dbReference type="ARBA" id="ARBA00048679"/>
    </source>
</evidence>
<keyword evidence="4" id="KW-0808">Transferase</keyword>
<keyword evidence="11" id="KW-0175">Coiled coil</keyword>
<dbReference type="InterPro" id="IPR008271">
    <property type="entry name" value="Ser/Thr_kinase_AS"/>
</dbReference>
<gene>
    <name evidence="14" type="ORF">ECRASSUSDP1_LOCUS26993</name>
</gene>
<evidence type="ECO:0000256" key="1">
    <source>
        <dbReference type="ARBA" id="ARBA00010886"/>
    </source>
</evidence>
<feature type="compositionally biased region" description="Acidic residues" evidence="12">
    <location>
        <begin position="568"/>
        <end position="595"/>
    </location>
</feature>
<feature type="compositionally biased region" description="Polar residues" evidence="12">
    <location>
        <begin position="364"/>
        <end position="375"/>
    </location>
</feature>
<feature type="coiled-coil region" evidence="11">
    <location>
        <begin position="645"/>
        <end position="672"/>
    </location>
</feature>
<dbReference type="InterPro" id="IPR000719">
    <property type="entry name" value="Prot_kinase_dom"/>
</dbReference>
<dbReference type="GO" id="GO:0005524">
    <property type="term" value="F:ATP binding"/>
    <property type="evidence" value="ECO:0007669"/>
    <property type="project" value="UniProtKB-UniRule"/>
</dbReference>
<dbReference type="PANTHER" id="PTHR44899:SF3">
    <property type="entry name" value="SERINE_THREONINE-PROTEIN KINASE NEK1"/>
    <property type="match status" value="1"/>
</dbReference>
<evidence type="ECO:0000256" key="6">
    <source>
        <dbReference type="ARBA" id="ARBA00022777"/>
    </source>
</evidence>
<name>A0AAD2D8N3_EUPCR</name>
<feature type="compositionally biased region" description="Basic residues" evidence="12">
    <location>
        <begin position="313"/>
        <end position="322"/>
    </location>
</feature>
<dbReference type="GO" id="GO:0004674">
    <property type="term" value="F:protein serine/threonine kinase activity"/>
    <property type="evidence" value="ECO:0007669"/>
    <property type="project" value="UniProtKB-KW"/>
</dbReference>
<dbReference type="Gene3D" id="1.10.510.10">
    <property type="entry name" value="Transferase(Phosphotransferase) domain 1"/>
    <property type="match status" value="1"/>
</dbReference>
<keyword evidence="5 10" id="KW-0547">Nucleotide-binding</keyword>
<evidence type="ECO:0000256" key="11">
    <source>
        <dbReference type="SAM" id="Coils"/>
    </source>
</evidence>
<feature type="compositionally biased region" description="Basic residues" evidence="12">
    <location>
        <begin position="415"/>
        <end position="430"/>
    </location>
</feature>
<dbReference type="AlphaFoldDB" id="A0AAD2D8N3"/>
<evidence type="ECO:0000256" key="10">
    <source>
        <dbReference type="PROSITE-ProRule" id="PRU10141"/>
    </source>
</evidence>
<dbReference type="SMART" id="SM00220">
    <property type="entry name" value="S_TKc"/>
    <property type="match status" value="1"/>
</dbReference>
<evidence type="ECO:0000313" key="14">
    <source>
        <dbReference type="EMBL" id="CAI2385429.1"/>
    </source>
</evidence>
<comment type="caution">
    <text evidence="14">The sequence shown here is derived from an EMBL/GenBank/DDBJ whole genome shotgun (WGS) entry which is preliminary data.</text>
</comment>
<accession>A0AAD2D8N3</accession>
<feature type="compositionally biased region" description="Basic and acidic residues" evidence="12">
    <location>
        <begin position="480"/>
        <end position="500"/>
    </location>
</feature>
<keyword evidence="3" id="KW-0723">Serine/threonine-protein kinase</keyword>
<evidence type="ECO:0000256" key="5">
    <source>
        <dbReference type="ARBA" id="ARBA00022741"/>
    </source>
</evidence>
<dbReference type="EC" id="2.7.11.1" evidence="2"/>
<dbReference type="InterPro" id="IPR017441">
    <property type="entry name" value="Protein_kinase_ATP_BS"/>
</dbReference>
<dbReference type="Proteomes" id="UP001295684">
    <property type="component" value="Unassembled WGS sequence"/>
</dbReference>
<evidence type="ECO:0000256" key="7">
    <source>
        <dbReference type="ARBA" id="ARBA00022840"/>
    </source>
</evidence>
<dbReference type="InterPro" id="IPR051131">
    <property type="entry name" value="NEK_Ser/Thr_kinase_NIMA"/>
</dbReference>
<evidence type="ECO:0000256" key="4">
    <source>
        <dbReference type="ARBA" id="ARBA00022679"/>
    </source>
</evidence>
<evidence type="ECO:0000256" key="3">
    <source>
        <dbReference type="ARBA" id="ARBA00022527"/>
    </source>
</evidence>
<reference evidence="14" key="1">
    <citation type="submission" date="2023-07" db="EMBL/GenBank/DDBJ databases">
        <authorList>
            <consortium name="AG Swart"/>
            <person name="Singh M."/>
            <person name="Singh A."/>
            <person name="Seah K."/>
            <person name="Emmerich C."/>
        </authorList>
    </citation>
    <scope>NUCLEOTIDE SEQUENCE</scope>
    <source>
        <strain evidence="14">DP1</strain>
    </source>
</reference>
<dbReference type="PROSITE" id="PS00108">
    <property type="entry name" value="PROTEIN_KINASE_ST"/>
    <property type="match status" value="1"/>
</dbReference>
<feature type="domain" description="Protein kinase" evidence="13">
    <location>
        <begin position="12"/>
        <end position="265"/>
    </location>
</feature>
<evidence type="ECO:0000256" key="12">
    <source>
        <dbReference type="SAM" id="MobiDB-lite"/>
    </source>
</evidence>
<comment type="catalytic activity">
    <reaction evidence="8">
        <text>L-threonyl-[protein] + ATP = O-phospho-L-threonyl-[protein] + ADP + H(+)</text>
        <dbReference type="Rhea" id="RHEA:46608"/>
        <dbReference type="Rhea" id="RHEA-COMP:11060"/>
        <dbReference type="Rhea" id="RHEA-COMP:11605"/>
        <dbReference type="ChEBI" id="CHEBI:15378"/>
        <dbReference type="ChEBI" id="CHEBI:30013"/>
        <dbReference type="ChEBI" id="CHEBI:30616"/>
        <dbReference type="ChEBI" id="CHEBI:61977"/>
        <dbReference type="ChEBI" id="CHEBI:456216"/>
        <dbReference type="EC" id="2.7.11.1"/>
    </reaction>
</comment>
<evidence type="ECO:0000259" key="13">
    <source>
        <dbReference type="PROSITE" id="PS50011"/>
    </source>
</evidence>
<dbReference type="CDD" id="cd08215">
    <property type="entry name" value="STKc_Nek"/>
    <property type="match status" value="1"/>
</dbReference>
<dbReference type="FunFam" id="3.30.200.20:FF:000097">
    <property type="entry name" value="Probable serine/threonine-protein kinase nek1"/>
    <property type="match status" value="1"/>
</dbReference>
<protein>
    <recommendedName>
        <fullName evidence="2">non-specific serine/threonine protein kinase</fullName>
        <ecNumber evidence="2">2.7.11.1</ecNumber>
    </recommendedName>
</protein>